<accession>A0ABU8TKC8</accession>
<keyword evidence="1" id="KW-1133">Transmembrane helix</keyword>
<feature type="transmembrane region" description="Helical" evidence="1">
    <location>
        <begin position="82"/>
        <end position="100"/>
    </location>
</feature>
<evidence type="ECO:0000313" key="3">
    <source>
        <dbReference type="Proteomes" id="UP001385499"/>
    </source>
</evidence>
<dbReference type="InterPro" id="IPR029058">
    <property type="entry name" value="AB_hydrolase_fold"/>
</dbReference>
<dbReference type="RefSeq" id="WP_340274328.1">
    <property type="nucleotide sequence ID" value="NZ_JBAKIA010000005.1"/>
</dbReference>
<comment type="caution">
    <text evidence="2">The sequence shown here is derived from an EMBL/GenBank/DDBJ whole genome shotgun (WGS) entry which is preliminary data.</text>
</comment>
<keyword evidence="1" id="KW-0472">Membrane</keyword>
<gene>
    <name evidence="2" type="ORF">V6575_10855</name>
</gene>
<sequence length="111" mass="12496">MSEAMNTAIMKMMDEGFREVRAMLSDQQASASESRRRVYEKLDELQRRVDAVEKSVEASEPTMAEVRLYQQQAKGAGKLGRLLWWAGGGLLTGAVALYSWRPVIAEFLKRG</sequence>
<evidence type="ECO:0008006" key="4">
    <source>
        <dbReference type="Google" id="ProtNLM"/>
    </source>
</evidence>
<reference evidence="2 3" key="1">
    <citation type="submission" date="2024-02" db="EMBL/GenBank/DDBJ databases">
        <title>Roseibium algae sp. nov., isolated from marine alga (Grateloupia sp.), showing potential in myo-inositol conversion.</title>
        <authorList>
            <person name="Wang Y."/>
        </authorList>
    </citation>
    <scope>NUCLEOTIDE SEQUENCE [LARGE SCALE GENOMIC DNA]</scope>
    <source>
        <strain evidence="2 3">H3510</strain>
    </source>
</reference>
<evidence type="ECO:0000313" key="2">
    <source>
        <dbReference type="EMBL" id="MEJ8474587.1"/>
    </source>
</evidence>
<dbReference type="Gene3D" id="3.40.50.1820">
    <property type="entry name" value="alpha/beta hydrolase"/>
    <property type="match status" value="1"/>
</dbReference>
<proteinExistence type="predicted"/>
<keyword evidence="1" id="KW-0812">Transmembrane</keyword>
<protein>
    <recommendedName>
        <fullName evidence="4">DUF1515 domain-containing protein</fullName>
    </recommendedName>
</protein>
<organism evidence="2 3">
    <name type="scientific">Roseibium algae</name>
    <dbReference type="NCBI Taxonomy" id="3123038"/>
    <lineage>
        <taxon>Bacteria</taxon>
        <taxon>Pseudomonadati</taxon>
        <taxon>Pseudomonadota</taxon>
        <taxon>Alphaproteobacteria</taxon>
        <taxon>Hyphomicrobiales</taxon>
        <taxon>Stappiaceae</taxon>
        <taxon>Roseibium</taxon>
    </lineage>
</organism>
<name>A0ABU8TKC8_9HYPH</name>
<keyword evidence="3" id="KW-1185">Reference proteome</keyword>
<dbReference type="Proteomes" id="UP001385499">
    <property type="component" value="Unassembled WGS sequence"/>
</dbReference>
<evidence type="ECO:0000256" key="1">
    <source>
        <dbReference type="SAM" id="Phobius"/>
    </source>
</evidence>
<dbReference type="EMBL" id="JBAKIA010000005">
    <property type="protein sequence ID" value="MEJ8474587.1"/>
    <property type="molecule type" value="Genomic_DNA"/>
</dbReference>